<comment type="similarity">
    <text evidence="1">Belongs to the DNase I family.</text>
</comment>
<keyword evidence="4" id="KW-0732">Signal</keyword>
<keyword evidence="3" id="KW-0378">Hydrolase</keyword>
<dbReference type="GO" id="GO:0006308">
    <property type="term" value="P:DNA catabolic process"/>
    <property type="evidence" value="ECO:0007669"/>
    <property type="project" value="InterPro"/>
</dbReference>
<evidence type="ECO:0000256" key="4">
    <source>
        <dbReference type="SAM" id="SignalP"/>
    </source>
</evidence>
<dbReference type="EMBL" id="BPLQ01004584">
    <property type="protein sequence ID" value="GIY09167.1"/>
    <property type="molecule type" value="Genomic_DNA"/>
</dbReference>
<keyword evidence="2" id="KW-0540">Nuclease</keyword>
<evidence type="ECO:0000259" key="5">
    <source>
        <dbReference type="Pfam" id="PF03372"/>
    </source>
</evidence>
<evidence type="ECO:0000313" key="6">
    <source>
        <dbReference type="EMBL" id="GIY09167.1"/>
    </source>
</evidence>
<comment type="caution">
    <text evidence="6">The sequence shown here is derived from an EMBL/GenBank/DDBJ whole genome shotgun (WGS) entry which is preliminary data.</text>
</comment>
<sequence>MNVAEGIFTTFALLLVMQEVCCKYLSPHLENGVENPAFDQLAGFERTWSKGKGESSVWNKKDNAVEPPLFIGSFNIQTLNKRKLRNGYLMPTIERIIQRYDMVLILELMTNETQLVEGFLRDVNNFAPDGVQYNMTVSVDPHVQEFCAVFYRTDKLRILKTESYYDPEKFYRKPFFILFDSPTLRDMKQFGLIGYHVKPNQAVREIDALANVYDFMKDKHKIEDIILMGDFNAACDYVKERHWEGISLWTREEFTWAISQKEDTTTNYRSCALDRIVYAGENMNAGVILSSAQAFDYREEFNIPIEEVRAISDHWPIEVKIRGKMSVAAEKHLTSDTCFTVRDSRKPNIAEEKILNASKNSHFTATVLPSGISLSNETKEFDDMVNAISGFRKVLPNAMTREQQEAILFKANNGALGDASSYADEPDAVYKVTVSILKNASEVLVCRATTVN</sequence>
<dbReference type="Proteomes" id="UP001054837">
    <property type="component" value="Unassembled WGS sequence"/>
</dbReference>
<dbReference type="Gene3D" id="3.60.10.10">
    <property type="entry name" value="Endonuclease/exonuclease/phosphatase"/>
    <property type="match status" value="1"/>
</dbReference>
<dbReference type="InterPro" id="IPR005135">
    <property type="entry name" value="Endo/exonuclease/phosphatase"/>
</dbReference>
<proteinExistence type="inferred from homology"/>
<dbReference type="SMART" id="SM00476">
    <property type="entry name" value="DNaseIc"/>
    <property type="match status" value="1"/>
</dbReference>
<accession>A0AAV4QLQ0</accession>
<evidence type="ECO:0000256" key="2">
    <source>
        <dbReference type="ARBA" id="ARBA00022722"/>
    </source>
</evidence>
<dbReference type="PANTHER" id="PTHR11371:SF31">
    <property type="entry name" value="EXTRACELLULAR NUCLEASE"/>
    <property type="match status" value="1"/>
</dbReference>
<dbReference type="PRINTS" id="PR00130">
    <property type="entry name" value="DNASEI"/>
</dbReference>
<evidence type="ECO:0000256" key="1">
    <source>
        <dbReference type="ARBA" id="ARBA00007359"/>
    </source>
</evidence>
<protein>
    <submittedName>
        <fullName evidence="6">Deoxyribonuclease-1</fullName>
    </submittedName>
</protein>
<organism evidence="6 7">
    <name type="scientific">Caerostris darwini</name>
    <dbReference type="NCBI Taxonomy" id="1538125"/>
    <lineage>
        <taxon>Eukaryota</taxon>
        <taxon>Metazoa</taxon>
        <taxon>Ecdysozoa</taxon>
        <taxon>Arthropoda</taxon>
        <taxon>Chelicerata</taxon>
        <taxon>Arachnida</taxon>
        <taxon>Araneae</taxon>
        <taxon>Araneomorphae</taxon>
        <taxon>Entelegynae</taxon>
        <taxon>Araneoidea</taxon>
        <taxon>Araneidae</taxon>
        <taxon>Caerostris</taxon>
    </lineage>
</organism>
<keyword evidence="7" id="KW-1185">Reference proteome</keyword>
<dbReference type="Pfam" id="PF03372">
    <property type="entry name" value="Exo_endo_phos"/>
    <property type="match status" value="1"/>
</dbReference>
<feature type="chain" id="PRO_5043932516" evidence="4">
    <location>
        <begin position="23"/>
        <end position="452"/>
    </location>
</feature>
<dbReference type="PANTHER" id="PTHR11371">
    <property type="entry name" value="DEOXYRIBONUCLEASE"/>
    <property type="match status" value="1"/>
</dbReference>
<dbReference type="InterPro" id="IPR016202">
    <property type="entry name" value="DNase_I"/>
</dbReference>
<gene>
    <name evidence="6" type="primary">DNASE1</name>
    <name evidence="6" type="ORF">CDAR_535201</name>
</gene>
<reference evidence="6 7" key="1">
    <citation type="submission" date="2021-06" db="EMBL/GenBank/DDBJ databases">
        <title>Caerostris darwini draft genome.</title>
        <authorList>
            <person name="Kono N."/>
            <person name="Arakawa K."/>
        </authorList>
    </citation>
    <scope>NUCLEOTIDE SEQUENCE [LARGE SCALE GENOMIC DNA]</scope>
</reference>
<dbReference type="AlphaFoldDB" id="A0AAV4QLQ0"/>
<dbReference type="GO" id="GO:0004530">
    <property type="term" value="F:deoxyribonuclease I activity"/>
    <property type="evidence" value="ECO:0007669"/>
    <property type="project" value="TreeGrafter"/>
</dbReference>
<dbReference type="GO" id="GO:0003677">
    <property type="term" value="F:DNA binding"/>
    <property type="evidence" value="ECO:0007669"/>
    <property type="project" value="TreeGrafter"/>
</dbReference>
<dbReference type="InterPro" id="IPR036691">
    <property type="entry name" value="Endo/exonu/phosph_ase_sf"/>
</dbReference>
<evidence type="ECO:0000313" key="7">
    <source>
        <dbReference type="Proteomes" id="UP001054837"/>
    </source>
</evidence>
<evidence type="ECO:0000256" key="3">
    <source>
        <dbReference type="ARBA" id="ARBA00022801"/>
    </source>
</evidence>
<feature type="domain" description="Endonuclease/exonuclease/phosphatase" evidence="5">
    <location>
        <begin position="72"/>
        <end position="314"/>
    </location>
</feature>
<dbReference type="GO" id="GO:0005634">
    <property type="term" value="C:nucleus"/>
    <property type="evidence" value="ECO:0007669"/>
    <property type="project" value="TreeGrafter"/>
</dbReference>
<name>A0AAV4QLQ0_9ARAC</name>
<feature type="signal peptide" evidence="4">
    <location>
        <begin position="1"/>
        <end position="22"/>
    </location>
</feature>
<dbReference type="SUPFAM" id="SSF56219">
    <property type="entry name" value="DNase I-like"/>
    <property type="match status" value="1"/>
</dbReference>